<dbReference type="AlphaFoldDB" id="A0A7X9UAT6"/>
<accession>A0A7X9UAT6</accession>
<reference evidence="1 2" key="1">
    <citation type="submission" date="2020-04" db="EMBL/GenBank/DDBJ databases">
        <title>Collinsella sp. KGMB02528 nov., an anaerobic actinobacterium isolated from human feces.</title>
        <authorList>
            <person name="Han K.-I."/>
            <person name="Eom M.K."/>
            <person name="Kim J.-S."/>
            <person name="Lee K.C."/>
            <person name="Suh M.K."/>
            <person name="Park S.-H."/>
            <person name="Lee J.H."/>
            <person name="Kang S.W."/>
            <person name="Park J.-E."/>
            <person name="Oh B.S."/>
            <person name="Yu S.Y."/>
            <person name="Choi S.-H."/>
            <person name="Lee D.H."/>
            <person name="Yoon H."/>
            <person name="Kim B.-Y."/>
            <person name="Lee J.H."/>
            <person name="Lee J.-S."/>
        </authorList>
    </citation>
    <scope>NUCLEOTIDE SEQUENCE [LARGE SCALE GENOMIC DNA]</scope>
    <source>
        <strain evidence="1 2">KGMB02528</strain>
    </source>
</reference>
<dbReference type="Gene3D" id="3.40.50.1000">
    <property type="entry name" value="HAD superfamily/HAD-like"/>
    <property type="match status" value="2"/>
</dbReference>
<dbReference type="Proteomes" id="UP000546970">
    <property type="component" value="Unassembled WGS sequence"/>
</dbReference>
<name>A0A7X9UAT6_9ACTN</name>
<dbReference type="SUPFAM" id="SSF56784">
    <property type="entry name" value="HAD-like"/>
    <property type="match status" value="1"/>
</dbReference>
<dbReference type="RefSeq" id="WP_022386210.1">
    <property type="nucleotide sequence ID" value="NZ_JABBCP010000001.1"/>
</dbReference>
<evidence type="ECO:0000313" key="2">
    <source>
        <dbReference type="Proteomes" id="UP000546970"/>
    </source>
</evidence>
<gene>
    <name evidence="1" type="ORF">HF320_01985</name>
</gene>
<dbReference type="InterPro" id="IPR036412">
    <property type="entry name" value="HAD-like_sf"/>
</dbReference>
<dbReference type="EMBL" id="JABBCP010000001">
    <property type="protein sequence ID" value="NMF55105.1"/>
    <property type="molecule type" value="Genomic_DNA"/>
</dbReference>
<proteinExistence type="predicted"/>
<sequence length="301" mass="32613">MTSSVLPVVPEGELKERLAGVRYVFTDLDGTMLAPGSRVLADAAGNPSVACVQTLLDLREAGVEVIPCSGRNRSMLHEDARILGFNAYIGEMGGLLMLDHGKDDWCYFTADMDYDPSCGLTPHQVIERAGVCDKLVNSWPHLLEYHNDMQQGYKYREVTVAMRGEIPDEQARALLDASGVELDWGDNGFLNHISKPTTLELPEGVSGRAFNVSPRGLNKGRAVAKFCELRGIDPMQALAIGDASSDFLMADSVGTFVLVENGLANPGADEFLATHDNAFVSQGCIVDGWVMTMKCLLAAKE</sequence>
<dbReference type="GO" id="GO:0005829">
    <property type="term" value="C:cytosol"/>
    <property type="evidence" value="ECO:0007669"/>
    <property type="project" value="TreeGrafter"/>
</dbReference>
<protein>
    <submittedName>
        <fullName evidence="1">HAD hydrolase family protein</fullName>
    </submittedName>
</protein>
<keyword evidence="1" id="KW-0378">Hydrolase</keyword>
<dbReference type="InterPro" id="IPR023214">
    <property type="entry name" value="HAD_sf"/>
</dbReference>
<dbReference type="GO" id="GO:0016791">
    <property type="term" value="F:phosphatase activity"/>
    <property type="evidence" value="ECO:0007669"/>
    <property type="project" value="TreeGrafter"/>
</dbReference>
<dbReference type="PANTHER" id="PTHR10000">
    <property type="entry name" value="PHOSPHOSERINE PHOSPHATASE"/>
    <property type="match status" value="1"/>
</dbReference>
<evidence type="ECO:0000313" key="1">
    <source>
        <dbReference type="EMBL" id="NMF55105.1"/>
    </source>
</evidence>
<keyword evidence="2" id="KW-1185">Reference proteome</keyword>
<dbReference type="PANTHER" id="PTHR10000:SF8">
    <property type="entry name" value="HAD SUPERFAMILY HYDROLASE-LIKE, TYPE 3"/>
    <property type="match status" value="1"/>
</dbReference>
<dbReference type="GO" id="GO:0000287">
    <property type="term" value="F:magnesium ion binding"/>
    <property type="evidence" value="ECO:0007669"/>
    <property type="project" value="TreeGrafter"/>
</dbReference>
<comment type="caution">
    <text evidence="1">The sequence shown here is derived from an EMBL/GenBank/DDBJ whole genome shotgun (WGS) entry which is preliminary data.</text>
</comment>
<organism evidence="1 2">
    <name type="scientific">Collinsella acetigenes</name>
    <dbReference type="NCBI Taxonomy" id="2713419"/>
    <lineage>
        <taxon>Bacteria</taxon>
        <taxon>Bacillati</taxon>
        <taxon>Actinomycetota</taxon>
        <taxon>Coriobacteriia</taxon>
        <taxon>Coriobacteriales</taxon>
        <taxon>Coriobacteriaceae</taxon>
        <taxon>Collinsella</taxon>
    </lineage>
</organism>
<dbReference type="Pfam" id="PF08282">
    <property type="entry name" value="Hydrolase_3"/>
    <property type="match status" value="1"/>
</dbReference>